<evidence type="ECO:0000256" key="2">
    <source>
        <dbReference type="RuleBase" id="RU363120"/>
    </source>
</evidence>
<evidence type="ECO:0000313" key="4">
    <source>
        <dbReference type="EMBL" id="KAF9629011.1"/>
    </source>
</evidence>
<organism evidence="4 5">
    <name type="scientific">Lasiodiplodia theobromae</name>
    <dbReference type="NCBI Taxonomy" id="45133"/>
    <lineage>
        <taxon>Eukaryota</taxon>
        <taxon>Fungi</taxon>
        <taxon>Dikarya</taxon>
        <taxon>Ascomycota</taxon>
        <taxon>Pezizomycotina</taxon>
        <taxon>Dothideomycetes</taxon>
        <taxon>Dothideomycetes incertae sedis</taxon>
        <taxon>Botryosphaeriales</taxon>
        <taxon>Botryosphaeriaceae</taxon>
        <taxon>Lasiodiplodia</taxon>
    </lineage>
</organism>
<dbReference type="EMBL" id="MDYX01000024">
    <property type="protein sequence ID" value="KAF9629011.1"/>
    <property type="molecule type" value="Genomic_DNA"/>
</dbReference>
<proteinExistence type="inferred from homology"/>
<evidence type="ECO:0000256" key="3">
    <source>
        <dbReference type="SAM" id="MobiDB-lite"/>
    </source>
</evidence>
<comment type="function">
    <text evidence="2">Plays an essential role in initiation of the G0 program by preventing the degradation of specific nutrient-regulated mRNAs via the 5'-3' mRNA decay pathway.</text>
</comment>
<feature type="region of interest" description="Disordered" evidence="3">
    <location>
        <begin position="75"/>
        <end position="166"/>
    </location>
</feature>
<reference evidence="4" key="1">
    <citation type="submission" date="2016-08" db="EMBL/GenBank/DDBJ databases">
        <authorList>
            <person name="Yan J."/>
        </authorList>
    </citation>
    <scope>NUCLEOTIDE SEQUENCE</scope>
    <source>
        <strain evidence="4">CSS-01s</strain>
    </source>
</reference>
<feature type="compositionally biased region" description="Basic and acidic residues" evidence="3">
    <location>
        <begin position="111"/>
        <end position="121"/>
    </location>
</feature>
<sequence length="166" mass="18123">MAANPNEKLYSEQEKRLLHLYGKLPRKGDLLSHQLEVRNNYIAEAVDISETNEKRPKPQSRQFFDSGDFALAQANIQSDAGAVQTGKEHPTSKTISHPSAPVPGSSNVRKASGEQHRDGRTMCEAPNSHLRRDSLSDGFAAAGRNQAENDGLCTSAAVGSELQQRK</sequence>
<evidence type="ECO:0000256" key="1">
    <source>
        <dbReference type="ARBA" id="ARBA00010520"/>
    </source>
</evidence>
<accession>A0A8H7INN0</accession>
<protein>
    <recommendedName>
        <fullName evidence="2">mRNA stability protein</fullName>
    </recommendedName>
</protein>
<dbReference type="Proteomes" id="UP000627934">
    <property type="component" value="Unassembled WGS sequence"/>
</dbReference>
<gene>
    <name evidence="4" type="ORF">BFW01_g10214</name>
</gene>
<comment type="similarity">
    <text evidence="1 2">Belongs to the endosulfine family.</text>
</comment>
<name>A0A8H7INN0_9PEZI</name>
<comment type="caution">
    <text evidence="4">The sequence shown here is derived from an EMBL/GenBank/DDBJ whole genome shotgun (WGS) entry which is preliminary data.</text>
</comment>
<dbReference type="Pfam" id="PF04667">
    <property type="entry name" value="Endosulfine"/>
    <property type="match status" value="1"/>
</dbReference>
<reference evidence="4" key="2">
    <citation type="journal article" date="2018" name="DNA Res.">
        <title>Comparative genome and transcriptome analyses reveal adaptations to opportunistic infections in woody plant degrading pathogens of Botryosphaeriaceae.</title>
        <authorList>
            <person name="Yan J.Y."/>
            <person name="Zhao W.S."/>
            <person name="Chen Z."/>
            <person name="Xing Q.K."/>
            <person name="Zhang W."/>
            <person name="Chethana K.W.T."/>
            <person name="Xue M.F."/>
            <person name="Xu J.P."/>
            <person name="Phillips A.J.L."/>
            <person name="Wang Y."/>
            <person name="Liu J.H."/>
            <person name="Liu M."/>
            <person name="Zhou Y."/>
            <person name="Jayawardena R.S."/>
            <person name="Manawasinghe I.S."/>
            <person name="Huang J.B."/>
            <person name="Qiao G.H."/>
            <person name="Fu C.Y."/>
            <person name="Guo F.F."/>
            <person name="Dissanayake A.J."/>
            <person name="Peng Y.L."/>
            <person name="Hyde K.D."/>
            <person name="Li X.H."/>
        </authorList>
    </citation>
    <scope>NUCLEOTIDE SEQUENCE</scope>
    <source>
        <strain evidence="4">CSS-01s</strain>
    </source>
</reference>
<evidence type="ECO:0000313" key="5">
    <source>
        <dbReference type="Proteomes" id="UP000627934"/>
    </source>
</evidence>
<dbReference type="AlphaFoldDB" id="A0A8H7INN0"/>
<dbReference type="InterPro" id="IPR006760">
    <property type="entry name" value="Endosulphine"/>
</dbReference>